<name>A0ACC2HNI5_9PLEO</name>
<evidence type="ECO:0000313" key="1">
    <source>
        <dbReference type="EMBL" id="KAJ8104590.1"/>
    </source>
</evidence>
<gene>
    <name evidence="1" type="ORF">OPT61_g10678</name>
</gene>
<keyword evidence="2" id="KW-1185">Reference proteome</keyword>
<dbReference type="EMBL" id="JAPHNI010001920">
    <property type="protein sequence ID" value="KAJ8104590.1"/>
    <property type="molecule type" value="Genomic_DNA"/>
</dbReference>
<dbReference type="Proteomes" id="UP001153331">
    <property type="component" value="Unassembled WGS sequence"/>
</dbReference>
<organism evidence="1 2">
    <name type="scientific">Boeremia exigua</name>
    <dbReference type="NCBI Taxonomy" id="749465"/>
    <lineage>
        <taxon>Eukaryota</taxon>
        <taxon>Fungi</taxon>
        <taxon>Dikarya</taxon>
        <taxon>Ascomycota</taxon>
        <taxon>Pezizomycotina</taxon>
        <taxon>Dothideomycetes</taxon>
        <taxon>Pleosporomycetidae</taxon>
        <taxon>Pleosporales</taxon>
        <taxon>Pleosporineae</taxon>
        <taxon>Didymellaceae</taxon>
        <taxon>Boeremia</taxon>
    </lineage>
</organism>
<reference evidence="1" key="1">
    <citation type="submission" date="2022-11" db="EMBL/GenBank/DDBJ databases">
        <title>Genome Sequence of Boeremia exigua.</title>
        <authorList>
            <person name="Buettner E."/>
        </authorList>
    </citation>
    <scope>NUCLEOTIDE SEQUENCE</scope>
    <source>
        <strain evidence="1">CU02</strain>
    </source>
</reference>
<sequence length="129" mass="14001">MMRGAKKTAVICHMAARPTGSSFSEQKSTQGHREETAASAEKTTKLACNQRGSSWRGLIPAPVPEGFASSTSALELLIHLTKPTAALAHTRTVALWRARDLRSTGAAARLMNEDCRTQRTNTHMQAARK</sequence>
<comment type="caution">
    <text evidence="1">The sequence shown here is derived from an EMBL/GenBank/DDBJ whole genome shotgun (WGS) entry which is preliminary data.</text>
</comment>
<accession>A0ACC2HNI5</accession>
<protein>
    <submittedName>
        <fullName evidence="1">Uncharacterized protein</fullName>
    </submittedName>
</protein>
<proteinExistence type="predicted"/>
<evidence type="ECO:0000313" key="2">
    <source>
        <dbReference type="Proteomes" id="UP001153331"/>
    </source>
</evidence>